<sequence length="922" mass="95288">MTGRDALAADARDVSAPGGPAQGDAAGLPGVRPGWSRYVTVHDDGGDGDVRWHVLDNAGDLAGRDVRGTLLAVHGNPTWSYLWRDLLAAGAAHGWRVVAVDHLGMGLSQRDGRVRRLADRVRELGALTDTLGLTGPVVTVGHDWGGVISLGWALEHRDRLAGVVLTNTAVHHDDATEIPGLLRLAGHPAVHGWATSGTDTFLRTTLALPRPALPDDIREAYRRPYRTRHDRHAIADFVADIPAGPHHPSRATLDAIAEGVTTLDVPALIMWGPRDPVFQGRYLRDLLRRLPQADVHRFERAGHLLHEEADVAGTVVAWLDARGIAAGTGGATHAAAVDGAGETSDGAAEAPDGGPTPAVSDPAAAERLPLAGVLEAQRHRSGPAVVALRDGRVEELGWADLATRVERLAVGLLDAGVRPGQRVSLLVTPGVDLTTALFACLRIGAVVVVADQGLGLAGMSRAVRGADPSHLIGIDRALVAARAMGWPGRRIAVSDLPEPRRRALGVGPSLAELIGRGAHLLASGTTLPPEPGPDAEAAVLFTSGSTGPAKGVLYTHGRLAAMRDALGATYGIGPSSALVAGFAPFALLATAAGAVSVTPDMDVTAPATLTAAALADAVAAIDAEAVFASPSALRNVLATAPGLTADQRTALGGVELFLSAGAPIPPELLARVAEIMPGASAHTPYGMTEVLPLTDVDLDEIRAAARDAEDGVRGAGNGTCVGTPVQGARLRIIPLDALGAPTGEPTEEPGVTGEVLATAPHLKERYDRLWATQAASADPPGWHRTGDVGHLDARGRLWIEGRLAHVIATADGVLTPVAVEHRVEQVHGVRRAAVVGVGPAGTQQVVVVLETDPAVDPSSGRRPALATPGLTRAVRRAAGVPVAAVLRVAELPTDIRHNSKIERGRLAAWAEGVLAGGRMSAP</sequence>
<keyword evidence="7" id="KW-1185">Reference proteome</keyword>
<organism evidence="6 7">
    <name type="scientific">Georgenia faecalis</name>
    <dbReference type="NCBI Taxonomy" id="2483799"/>
    <lineage>
        <taxon>Bacteria</taxon>
        <taxon>Bacillati</taxon>
        <taxon>Actinomycetota</taxon>
        <taxon>Actinomycetes</taxon>
        <taxon>Micrococcales</taxon>
        <taxon>Bogoriellaceae</taxon>
        <taxon>Georgenia</taxon>
    </lineage>
</organism>
<dbReference type="InterPro" id="IPR000639">
    <property type="entry name" value="Epox_hydrolase-like"/>
</dbReference>
<feature type="region of interest" description="Disordered" evidence="3">
    <location>
        <begin position="336"/>
        <end position="362"/>
    </location>
</feature>
<dbReference type="EMBL" id="JBHSGF010000006">
    <property type="protein sequence ID" value="MFC4555523.1"/>
    <property type="molecule type" value="Genomic_DNA"/>
</dbReference>
<keyword evidence="2" id="KW-0436">Ligase</keyword>
<evidence type="ECO:0000256" key="3">
    <source>
        <dbReference type="SAM" id="MobiDB-lite"/>
    </source>
</evidence>
<evidence type="ECO:0000259" key="5">
    <source>
        <dbReference type="Pfam" id="PF00561"/>
    </source>
</evidence>
<dbReference type="SUPFAM" id="SSF53474">
    <property type="entry name" value="alpha/beta-Hydrolases"/>
    <property type="match status" value="1"/>
</dbReference>
<comment type="caution">
    <text evidence="6">The sequence shown here is derived from an EMBL/GenBank/DDBJ whole genome shotgun (WGS) entry which is preliminary data.</text>
</comment>
<dbReference type="Gene3D" id="3.40.50.1820">
    <property type="entry name" value="alpha/beta hydrolase"/>
    <property type="match status" value="1"/>
</dbReference>
<dbReference type="GO" id="GO:0016787">
    <property type="term" value="F:hydrolase activity"/>
    <property type="evidence" value="ECO:0007669"/>
    <property type="project" value="UniProtKB-KW"/>
</dbReference>
<proteinExistence type="inferred from homology"/>
<dbReference type="InterPro" id="IPR042099">
    <property type="entry name" value="ANL_N_sf"/>
</dbReference>
<evidence type="ECO:0000313" key="7">
    <source>
        <dbReference type="Proteomes" id="UP001595955"/>
    </source>
</evidence>
<evidence type="ECO:0000259" key="4">
    <source>
        <dbReference type="Pfam" id="PF00501"/>
    </source>
</evidence>
<dbReference type="PROSITE" id="PS00455">
    <property type="entry name" value="AMP_BINDING"/>
    <property type="match status" value="1"/>
</dbReference>
<dbReference type="InterPro" id="IPR000873">
    <property type="entry name" value="AMP-dep_synth/lig_dom"/>
</dbReference>
<dbReference type="Gene3D" id="3.40.50.12780">
    <property type="entry name" value="N-terminal domain of ligase-like"/>
    <property type="match status" value="1"/>
</dbReference>
<dbReference type="SUPFAM" id="SSF56801">
    <property type="entry name" value="Acetyl-CoA synthetase-like"/>
    <property type="match status" value="1"/>
</dbReference>
<feature type="domain" description="AB hydrolase-1" evidence="5">
    <location>
        <begin position="69"/>
        <end position="309"/>
    </location>
</feature>
<evidence type="ECO:0000256" key="2">
    <source>
        <dbReference type="ARBA" id="ARBA00022598"/>
    </source>
</evidence>
<dbReference type="PRINTS" id="PR00412">
    <property type="entry name" value="EPOXHYDRLASE"/>
</dbReference>
<dbReference type="PANTHER" id="PTHR43201">
    <property type="entry name" value="ACYL-COA SYNTHETASE"/>
    <property type="match status" value="1"/>
</dbReference>
<gene>
    <name evidence="6" type="ORF">ACFO3F_09715</name>
</gene>
<protein>
    <submittedName>
        <fullName evidence="6">Alpha/beta fold hydrolase</fullName>
    </submittedName>
</protein>
<dbReference type="PANTHER" id="PTHR43201:SF5">
    <property type="entry name" value="MEDIUM-CHAIN ACYL-COA LIGASE ACSF2, MITOCHONDRIAL"/>
    <property type="match status" value="1"/>
</dbReference>
<feature type="compositionally biased region" description="Low complexity" evidence="3">
    <location>
        <begin position="16"/>
        <end position="29"/>
    </location>
</feature>
<evidence type="ECO:0000313" key="6">
    <source>
        <dbReference type="EMBL" id="MFC4555523.1"/>
    </source>
</evidence>
<name>A0ABV9DCB3_9MICO</name>
<dbReference type="InterPro" id="IPR000073">
    <property type="entry name" value="AB_hydrolase_1"/>
</dbReference>
<dbReference type="InterPro" id="IPR029058">
    <property type="entry name" value="AB_hydrolase_fold"/>
</dbReference>
<dbReference type="PRINTS" id="PR00111">
    <property type="entry name" value="ABHYDROLASE"/>
</dbReference>
<dbReference type="InterPro" id="IPR020845">
    <property type="entry name" value="AMP-binding_CS"/>
</dbReference>
<feature type="region of interest" description="Disordered" evidence="3">
    <location>
        <begin position="1"/>
        <end position="29"/>
    </location>
</feature>
<feature type="domain" description="AMP-dependent synthetase/ligase" evidence="4">
    <location>
        <begin position="376"/>
        <end position="765"/>
    </location>
</feature>
<evidence type="ECO:0000256" key="1">
    <source>
        <dbReference type="ARBA" id="ARBA00006432"/>
    </source>
</evidence>
<dbReference type="Pfam" id="PF00561">
    <property type="entry name" value="Abhydrolase_1"/>
    <property type="match status" value="1"/>
</dbReference>
<dbReference type="RefSeq" id="WP_244925360.1">
    <property type="nucleotide sequence ID" value="NZ_CP033325.1"/>
</dbReference>
<reference evidence="7" key="1">
    <citation type="journal article" date="2019" name="Int. J. Syst. Evol. Microbiol.">
        <title>The Global Catalogue of Microorganisms (GCM) 10K type strain sequencing project: providing services to taxonomists for standard genome sequencing and annotation.</title>
        <authorList>
            <consortium name="The Broad Institute Genomics Platform"/>
            <consortium name="The Broad Institute Genome Sequencing Center for Infectious Disease"/>
            <person name="Wu L."/>
            <person name="Ma J."/>
        </authorList>
    </citation>
    <scope>NUCLEOTIDE SEQUENCE [LARGE SCALE GENOMIC DNA]</scope>
    <source>
        <strain evidence="7">JCM 3369</strain>
    </source>
</reference>
<accession>A0ABV9DCB3</accession>
<keyword evidence="6" id="KW-0378">Hydrolase</keyword>
<comment type="similarity">
    <text evidence="1">Belongs to the ATP-dependent AMP-binding enzyme family.</text>
</comment>
<dbReference type="Proteomes" id="UP001595955">
    <property type="component" value="Unassembled WGS sequence"/>
</dbReference>
<dbReference type="Pfam" id="PF00501">
    <property type="entry name" value="AMP-binding"/>
    <property type="match status" value="1"/>
</dbReference>